<dbReference type="PANTHER" id="PTHR35093:SF8">
    <property type="entry name" value="OUTER MEMBRANE PROTEIN NMB0088-RELATED"/>
    <property type="match status" value="1"/>
</dbReference>
<proteinExistence type="inferred from homology"/>
<evidence type="ECO:0000256" key="5">
    <source>
        <dbReference type="ARBA" id="ARBA00022729"/>
    </source>
</evidence>
<evidence type="ECO:0000256" key="3">
    <source>
        <dbReference type="ARBA" id="ARBA00022452"/>
    </source>
</evidence>
<comment type="similarity">
    <text evidence="2">Belongs to the OmpP1/FadL family.</text>
</comment>
<dbReference type="SUPFAM" id="SSF56935">
    <property type="entry name" value="Porins"/>
    <property type="match status" value="1"/>
</dbReference>
<evidence type="ECO:0000256" key="4">
    <source>
        <dbReference type="ARBA" id="ARBA00022692"/>
    </source>
</evidence>
<evidence type="ECO:0000256" key="7">
    <source>
        <dbReference type="ARBA" id="ARBA00023237"/>
    </source>
</evidence>
<evidence type="ECO:0000313" key="9">
    <source>
        <dbReference type="Proteomes" id="UP000255103"/>
    </source>
</evidence>
<dbReference type="Proteomes" id="UP000255103">
    <property type="component" value="Unassembled WGS sequence"/>
</dbReference>
<keyword evidence="6" id="KW-0472">Membrane</keyword>
<dbReference type="GO" id="GO:0015483">
    <property type="term" value="F:long-chain fatty acid transporting porin activity"/>
    <property type="evidence" value="ECO:0007669"/>
    <property type="project" value="TreeGrafter"/>
</dbReference>
<gene>
    <name evidence="8" type="ORF">NCTC12219_00691</name>
</gene>
<evidence type="ECO:0000256" key="1">
    <source>
        <dbReference type="ARBA" id="ARBA00004571"/>
    </source>
</evidence>
<evidence type="ECO:0000256" key="2">
    <source>
        <dbReference type="ARBA" id="ARBA00008163"/>
    </source>
</evidence>
<dbReference type="PANTHER" id="PTHR35093">
    <property type="entry name" value="OUTER MEMBRANE PROTEIN NMB0088-RELATED"/>
    <property type="match status" value="1"/>
</dbReference>
<name>A0A377JS61_9HELI</name>
<evidence type="ECO:0000256" key="6">
    <source>
        <dbReference type="ARBA" id="ARBA00023136"/>
    </source>
</evidence>
<comment type="subcellular location">
    <subcellularLocation>
        <location evidence="1">Cell outer membrane</location>
        <topology evidence="1">Multi-pass membrane protein</topology>
    </subcellularLocation>
</comment>
<sequence length="502" mass="54548">MRLMRIFYLICLCLFGSNLLASGFRLTEQSLNGTALNSAYIAGAYGADSTYYNPANMGLGEYGDKHELEIDASIIYIPAFEFDAVSMDKGMNLSCDKASGINMCDTAGSTIGGWGQYGGKNGAIVDGYAKKTLQPVPKIFYKTRTYEILGLKTNFGLNFTTPSGLSMDWGGEAGAFLDDVMIMMMEFNPVVSFKLSDQVAIGGGFRFLYSAGEFGNTLFVPISQDMKQDAVLGNILIHAEGTTKVTQTSNAAANGYGYNLALTIRPFKSSDLLVAVTYRSNIALEMKGSLSAISYVDMGKMAQGTINMDADLTLGADLPPILNIAIAKRFGKVLAEFVMETTYYGRARIFEFAYANQKFTQNITGTEICTPDVGWPCFGNTADYIKPDEMLGAADYSAVAYGNGWKDATAYRLGLTYQHSPKLKIMGSFAYDKTPAPQGQFGIPDANAYAFGLGARYELWDGKADVGVAYSLALKDNRKSFLRSKDGLGQLQLLTFGAKYRF</sequence>
<keyword evidence="7" id="KW-0998">Cell outer membrane</keyword>
<keyword evidence="4" id="KW-0812">Transmembrane</keyword>
<dbReference type="Pfam" id="PF03349">
    <property type="entry name" value="Toluene_X"/>
    <property type="match status" value="1"/>
</dbReference>
<organism evidence="8 9">
    <name type="scientific">Helicobacter cinaedi</name>
    <dbReference type="NCBI Taxonomy" id="213"/>
    <lineage>
        <taxon>Bacteria</taxon>
        <taxon>Pseudomonadati</taxon>
        <taxon>Campylobacterota</taxon>
        <taxon>Epsilonproteobacteria</taxon>
        <taxon>Campylobacterales</taxon>
        <taxon>Helicobacteraceae</taxon>
        <taxon>Helicobacter</taxon>
    </lineage>
</organism>
<dbReference type="EMBL" id="UGHX01000001">
    <property type="protein sequence ID" value="STP10811.1"/>
    <property type="molecule type" value="Genomic_DNA"/>
</dbReference>
<reference evidence="8 9" key="1">
    <citation type="submission" date="2018-06" db="EMBL/GenBank/DDBJ databases">
        <authorList>
            <consortium name="Pathogen Informatics"/>
            <person name="Doyle S."/>
        </authorList>
    </citation>
    <scope>NUCLEOTIDE SEQUENCE [LARGE SCALE GENOMIC DNA]</scope>
    <source>
        <strain evidence="8 9">NCTC12219</strain>
    </source>
</reference>
<dbReference type="GO" id="GO:0009279">
    <property type="term" value="C:cell outer membrane"/>
    <property type="evidence" value="ECO:0007669"/>
    <property type="project" value="UniProtKB-SubCell"/>
</dbReference>
<evidence type="ECO:0000313" key="8">
    <source>
        <dbReference type="EMBL" id="STP10811.1"/>
    </source>
</evidence>
<keyword evidence="3" id="KW-1134">Transmembrane beta strand</keyword>
<protein>
    <submittedName>
        <fullName evidence="8">Outer membrane protein P1</fullName>
    </submittedName>
</protein>
<accession>A0A377JS61</accession>
<dbReference type="InterPro" id="IPR005017">
    <property type="entry name" value="OMPP1/FadL/TodX"/>
</dbReference>
<keyword evidence="5" id="KW-0732">Signal</keyword>
<dbReference type="AlphaFoldDB" id="A0A377JS61"/>
<dbReference type="Gene3D" id="2.40.160.60">
    <property type="entry name" value="Outer membrane protein transport protein (OMPP1/FadL/TodX)"/>
    <property type="match status" value="1"/>
</dbReference>
<dbReference type="RefSeq" id="WP_147290509.1">
    <property type="nucleotide sequence ID" value="NZ_AP025204.1"/>
</dbReference>